<keyword evidence="2 6" id="KW-0560">Oxidoreductase</keyword>
<dbReference type="InterPro" id="IPR016162">
    <property type="entry name" value="Ald_DH_N"/>
</dbReference>
<dbReference type="FunFam" id="3.40.605.10:FF:000007">
    <property type="entry name" value="NAD/NADP-dependent betaine aldehyde dehydrogenase"/>
    <property type="match status" value="1"/>
</dbReference>
<dbReference type="STRING" id="1442371.A0A0D2KRY4"/>
<dbReference type="GO" id="GO:0004029">
    <property type="term" value="F:aldehyde dehydrogenase (NAD+) activity"/>
    <property type="evidence" value="ECO:0007669"/>
    <property type="project" value="UniProtKB-EC"/>
</dbReference>
<dbReference type="Pfam" id="PF00171">
    <property type="entry name" value="Aldedh"/>
    <property type="match status" value="1"/>
</dbReference>
<sequence>MVFANSANFRVFGEFYNIIDGKITSTPSTTHNINPATGEANPPVPLSRPKDVEDAVNAGKRAFKLWAKVPFAQRRMAALAFADAIEGHQEQFAKLLTQEQGKSIPFAQGEVLATTGWIRVLADIELKDEIIEETDEKLTITRYTPLGVAVGIVPWNFPIHISCAKIIPAVLTGNPIIIKPSPFTPYCNLKLAELAQQFFPAGVVQALSGDDNLGPWLVAHPGIPKISFTGSTVTGKKVLASSSNEIKRVTLELGGLDPAIICPDVNIQAILPQVALAAFINSGQLCMAIKRVYVHEDIYDEFLHALVEHTKQLKVGKGTDEDVFFGPVQNKVQYEKVKTFFDDFAREKASLAMGGHNSTAKGYFINPTIVDRPSDTSRVANEEVFGPVLPLMTWKTEDEVIFRANNTEMGLGASVWSADVERANRIAEQLEAGSVWVNNHFEPNPKAALAAFKQSGLGSGAGLSGMREFCNPQTLYLRKVKQGSKL</sequence>
<name>A0A0D2KRY4_9EURO</name>
<evidence type="ECO:0000256" key="2">
    <source>
        <dbReference type="ARBA" id="ARBA00023002"/>
    </source>
</evidence>
<dbReference type="InterPro" id="IPR016163">
    <property type="entry name" value="Ald_DH_C"/>
</dbReference>
<dbReference type="AlphaFoldDB" id="A0A0D2KRY4"/>
<feature type="active site" evidence="5">
    <location>
        <position position="252"/>
    </location>
</feature>
<dbReference type="InterPro" id="IPR044086">
    <property type="entry name" value="LUC3-like"/>
</dbReference>
<evidence type="ECO:0000256" key="6">
    <source>
        <dbReference type="RuleBase" id="RU003345"/>
    </source>
</evidence>
<evidence type="ECO:0000259" key="7">
    <source>
        <dbReference type="Pfam" id="PF00171"/>
    </source>
</evidence>
<dbReference type="Proteomes" id="UP000053411">
    <property type="component" value="Unassembled WGS sequence"/>
</dbReference>
<dbReference type="VEuPathDB" id="FungiDB:Z520_04984"/>
<dbReference type="OrthoDB" id="310895at2759"/>
<evidence type="ECO:0000313" key="8">
    <source>
        <dbReference type="EMBL" id="KIX99408.1"/>
    </source>
</evidence>
<feature type="domain" description="Aldehyde dehydrogenase" evidence="7">
    <location>
        <begin position="28"/>
        <end position="474"/>
    </location>
</feature>
<dbReference type="InterPro" id="IPR029510">
    <property type="entry name" value="Ald_DH_CS_GLU"/>
</dbReference>
<dbReference type="EMBL" id="KN848069">
    <property type="protein sequence ID" value="KIX99408.1"/>
    <property type="molecule type" value="Genomic_DNA"/>
</dbReference>
<evidence type="ECO:0000256" key="1">
    <source>
        <dbReference type="ARBA" id="ARBA00009986"/>
    </source>
</evidence>
<evidence type="ECO:0000313" key="9">
    <source>
        <dbReference type="Proteomes" id="UP000053411"/>
    </source>
</evidence>
<dbReference type="Gene3D" id="3.40.309.10">
    <property type="entry name" value="Aldehyde Dehydrogenase, Chain A, domain 2"/>
    <property type="match status" value="1"/>
</dbReference>
<dbReference type="FunFam" id="3.40.309.10:FF:000009">
    <property type="entry name" value="Aldehyde dehydrogenase A"/>
    <property type="match status" value="1"/>
</dbReference>
<comment type="catalytic activity">
    <reaction evidence="4">
        <text>an aldehyde + NAD(+) + H2O = a carboxylate + NADH + 2 H(+)</text>
        <dbReference type="Rhea" id="RHEA:16185"/>
        <dbReference type="ChEBI" id="CHEBI:15377"/>
        <dbReference type="ChEBI" id="CHEBI:15378"/>
        <dbReference type="ChEBI" id="CHEBI:17478"/>
        <dbReference type="ChEBI" id="CHEBI:29067"/>
        <dbReference type="ChEBI" id="CHEBI:57540"/>
        <dbReference type="ChEBI" id="CHEBI:57945"/>
        <dbReference type="EC" id="1.2.1.3"/>
    </reaction>
</comment>
<evidence type="ECO:0000256" key="4">
    <source>
        <dbReference type="ARBA" id="ARBA00049194"/>
    </source>
</evidence>
<dbReference type="PANTHER" id="PTHR11699">
    <property type="entry name" value="ALDEHYDE DEHYDROGENASE-RELATED"/>
    <property type="match status" value="1"/>
</dbReference>
<evidence type="ECO:0000256" key="3">
    <source>
        <dbReference type="ARBA" id="ARBA00024226"/>
    </source>
</evidence>
<dbReference type="PROSITE" id="PS00687">
    <property type="entry name" value="ALDEHYDE_DEHYDR_GLU"/>
    <property type="match status" value="1"/>
</dbReference>
<dbReference type="CDD" id="cd07106">
    <property type="entry name" value="ALDH_AldA-AAD23400"/>
    <property type="match status" value="1"/>
</dbReference>
<proteinExistence type="inferred from homology"/>
<keyword evidence="9" id="KW-1185">Reference proteome</keyword>
<dbReference type="SUPFAM" id="SSF53720">
    <property type="entry name" value="ALDH-like"/>
    <property type="match status" value="1"/>
</dbReference>
<dbReference type="Gene3D" id="3.40.605.10">
    <property type="entry name" value="Aldehyde Dehydrogenase, Chain A, domain 1"/>
    <property type="match status" value="1"/>
</dbReference>
<dbReference type="InterPro" id="IPR016161">
    <property type="entry name" value="Ald_DH/histidinol_DH"/>
</dbReference>
<dbReference type="RefSeq" id="XP_016633531.1">
    <property type="nucleotide sequence ID" value="XM_016775488.1"/>
</dbReference>
<gene>
    <name evidence="8" type="ORF">Z520_04984</name>
</gene>
<accession>A0A0D2KRY4</accession>
<organism evidence="8 9">
    <name type="scientific">Fonsecaea multimorphosa CBS 102226</name>
    <dbReference type="NCBI Taxonomy" id="1442371"/>
    <lineage>
        <taxon>Eukaryota</taxon>
        <taxon>Fungi</taxon>
        <taxon>Dikarya</taxon>
        <taxon>Ascomycota</taxon>
        <taxon>Pezizomycotina</taxon>
        <taxon>Eurotiomycetes</taxon>
        <taxon>Chaetothyriomycetidae</taxon>
        <taxon>Chaetothyriales</taxon>
        <taxon>Herpotrichiellaceae</taxon>
        <taxon>Fonsecaea</taxon>
    </lineage>
</organism>
<protein>
    <recommendedName>
        <fullName evidence="3">aldehyde dehydrogenase (NAD(+))</fullName>
        <ecNumber evidence="3">1.2.1.3</ecNumber>
    </recommendedName>
</protein>
<dbReference type="InterPro" id="IPR015590">
    <property type="entry name" value="Aldehyde_DH_dom"/>
</dbReference>
<reference evidence="8 9" key="1">
    <citation type="submission" date="2015-01" db="EMBL/GenBank/DDBJ databases">
        <title>The Genome Sequence of Fonsecaea multimorphosa CBS 102226.</title>
        <authorList>
            <consortium name="The Broad Institute Genomics Platform"/>
            <person name="Cuomo C."/>
            <person name="de Hoog S."/>
            <person name="Gorbushina A."/>
            <person name="Stielow B."/>
            <person name="Teixiera M."/>
            <person name="Abouelleil A."/>
            <person name="Chapman S.B."/>
            <person name="Priest M."/>
            <person name="Young S.K."/>
            <person name="Wortman J."/>
            <person name="Nusbaum C."/>
            <person name="Birren B."/>
        </authorList>
    </citation>
    <scope>NUCLEOTIDE SEQUENCE [LARGE SCALE GENOMIC DNA]</scope>
    <source>
        <strain evidence="8 9">CBS 102226</strain>
    </source>
</reference>
<comment type="similarity">
    <text evidence="1 6">Belongs to the aldehyde dehydrogenase family.</text>
</comment>
<evidence type="ECO:0000256" key="5">
    <source>
        <dbReference type="PROSITE-ProRule" id="PRU10007"/>
    </source>
</evidence>
<dbReference type="GeneID" id="27710730"/>
<dbReference type="EC" id="1.2.1.3" evidence="3"/>